<dbReference type="SMART" id="SM00052">
    <property type="entry name" value="EAL"/>
    <property type="match status" value="1"/>
</dbReference>
<dbReference type="CDD" id="cd00130">
    <property type="entry name" value="PAS"/>
    <property type="match status" value="2"/>
</dbReference>
<dbReference type="Gene3D" id="3.20.20.450">
    <property type="entry name" value="EAL domain"/>
    <property type="match status" value="1"/>
</dbReference>
<evidence type="ECO:0000259" key="2">
    <source>
        <dbReference type="PROSITE" id="PS50113"/>
    </source>
</evidence>
<dbReference type="InterPro" id="IPR043128">
    <property type="entry name" value="Rev_trsase/Diguanyl_cyclase"/>
</dbReference>
<evidence type="ECO:0000313" key="6">
    <source>
        <dbReference type="Proteomes" id="UP001159179"/>
    </source>
</evidence>
<dbReference type="RefSeq" id="WP_280616429.1">
    <property type="nucleotide sequence ID" value="NZ_JAROYP010000004.1"/>
</dbReference>
<dbReference type="FunFam" id="3.20.20.450:FF:000001">
    <property type="entry name" value="Cyclic di-GMP phosphodiesterase yahA"/>
    <property type="match status" value="1"/>
</dbReference>
<dbReference type="InterPro" id="IPR013656">
    <property type="entry name" value="PAS_4"/>
</dbReference>
<dbReference type="CDD" id="cd01948">
    <property type="entry name" value="EAL"/>
    <property type="match status" value="1"/>
</dbReference>
<reference evidence="5" key="1">
    <citation type="submission" date="2023-03" db="EMBL/GenBank/DDBJ databases">
        <title>Bacterial isolates from washroom surfaces on a university campus.</title>
        <authorList>
            <person name="Holman D.B."/>
            <person name="Gzyl K.E."/>
            <person name="Taheri A.E."/>
        </authorList>
    </citation>
    <scope>NUCLEOTIDE SEQUENCE</scope>
    <source>
        <strain evidence="5">RD03</strain>
    </source>
</reference>
<feature type="domain" description="GGDEF" evidence="4">
    <location>
        <begin position="307"/>
        <end position="439"/>
    </location>
</feature>
<evidence type="ECO:0000259" key="4">
    <source>
        <dbReference type="PROSITE" id="PS50887"/>
    </source>
</evidence>
<dbReference type="EMBL" id="JAROYP010000004">
    <property type="protein sequence ID" value="MDH5160993.1"/>
    <property type="molecule type" value="Genomic_DNA"/>
</dbReference>
<dbReference type="InterPro" id="IPR000160">
    <property type="entry name" value="GGDEF_dom"/>
</dbReference>
<dbReference type="PROSITE" id="PS50113">
    <property type="entry name" value="PAC"/>
    <property type="match status" value="1"/>
</dbReference>
<dbReference type="NCBIfam" id="TIGR00229">
    <property type="entry name" value="sensory_box"/>
    <property type="match status" value="2"/>
</dbReference>
<dbReference type="Pfam" id="PF00563">
    <property type="entry name" value="EAL"/>
    <property type="match status" value="1"/>
</dbReference>
<proteinExistence type="predicted"/>
<dbReference type="SUPFAM" id="SSF55073">
    <property type="entry name" value="Nucleotide cyclase"/>
    <property type="match status" value="1"/>
</dbReference>
<dbReference type="SUPFAM" id="SSF55785">
    <property type="entry name" value="PYP-like sensor domain (PAS domain)"/>
    <property type="match status" value="2"/>
</dbReference>
<name>A0AAW6SS26_9BACI</name>
<evidence type="ECO:0000259" key="3">
    <source>
        <dbReference type="PROSITE" id="PS50883"/>
    </source>
</evidence>
<dbReference type="Pfam" id="PF08448">
    <property type="entry name" value="PAS_4"/>
    <property type="match status" value="1"/>
</dbReference>
<gene>
    <name evidence="5" type="ORF">P5X88_08595</name>
</gene>
<dbReference type="PROSITE" id="PS50112">
    <property type="entry name" value="PAS"/>
    <property type="match status" value="1"/>
</dbReference>
<organism evidence="5 6">
    <name type="scientific">Heyndrickxia oleronia</name>
    <dbReference type="NCBI Taxonomy" id="38875"/>
    <lineage>
        <taxon>Bacteria</taxon>
        <taxon>Bacillati</taxon>
        <taxon>Bacillota</taxon>
        <taxon>Bacilli</taxon>
        <taxon>Bacillales</taxon>
        <taxon>Bacillaceae</taxon>
        <taxon>Heyndrickxia</taxon>
    </lineage>
</organism>
<feature type="domain" description="PAC" evidence="2">
    <location>
        <begin position="93"/>
        <end position="150"/>
    </location>
</feature>
<dbReference type="Pfam" id="PF00989">
    <property type="entry name" value="PAS"/>
    <property type="match status" value="1"/>
</dbReference>
<accession>A0AAW6SS26</accession>
<dbReference type="InterPro" id="IPR000700">
    <property type="entry name" value="PAS-assoc_C"/>
</dbReference>
<dbReference type="SUPFAM" id="SSF141868">
    <property type="entry name" value="EAL domain-like"/>
    <property type="match status" value="1"/>
</dbReference>
<dbReference type="InterPro" id="IPR001633">
    <property type="entry name" value="EAL_dom"/>
</dbReference>
<dbReference type="GO" id="GO:0006355">
    <property type="term" value="P:regulation of DNA-templated transcription"/>
    <property type="evidence" value="ECO:0007669"/>
    <property type="project" value="InterPro"/>
</dbReference>
<dbReference type="SMART" id="SM00091">
    <property type="entry name" value="PAS"/>
    <property type="match status" value="2"/>
</dbReference>
<dbReference type="NCBIfam" id="TIGR00254">
    <property type="entry name" value="GGDEF"/>
    <property type="match status" value="1"/>
</dbReference>
<dbReference type="InterPro" id="IPR035965">
    <property type="entry name" value="PAS-like_dom_sf"/>
</dbReference>
<dbReference type="Gene3D" id="3.30.450.20">
    <property type="entry name" value="PAS domain"/>
    <property type="match status" value="2"/>
</dbReference>
<dbReference type="PANTHER" id="PTHR44757">
    <property type="entry name" value="DIGUANYLATE CYCLASE DGCP"/>
    <property type="match status" value="1"/>
</dbReference>
<dbReference type="InterPro" id="IPR035919">
    <property type="entry name" value="EAL_sf"/>
</dbReference>
<dbReference type="AlphaFoldDB" id="A0AAW6SS26"/>
<feature type="domain" description="EAL" evidence="3">
    <location>
        <begin position="448"/>
        <end position="700"/>
    </location>
</feature>
<feature type="domain" description="PAS" evidence="1">
    <location>
        <begin position="151"/>
        <end position="221"/>
    </location>
</feature>
<evidence type="ECO:0000259" key="1">
    <source>
        <dbReference type="PROSITE" id="PS50112"/>
    </source>
</evidence>
<comment type="caution">
    <text evidence="5">The sequence shown here is derived from an EMBL/GenBank/DDBJ whole genome shotgun (WGS) entry which is preliminary data.</text>
</comment>
<dbReference type="Pfam" id="PF00990">
    <property type="entry name" value="GGDEF"/>
    <property type="match status" value="1"/>
</dbReference>
<dbReference type="Proteomes" id="UP001159179">
    <property type="component" value="Unassembled WGS sequence"/>
</dbReference>
<sequence length="700" mass="80795">MDQINSRPITKYMKHPNNQFEEKMIKDIFFTQLSDMIFIMKVDSEKKFRYVFANEKAYENANLTQEDMGKSLEEVLPEDRANHLYHYYNQVINTGEVIVYTDDIEDQDGQKRSFESRLNGIKDHEGKISYIVSITRDITSTVIEKKQLMESKEIYQSLIVHNLDAILSVNEKGRILNANPASQKLLGWGHQDLVDRSIYDFIDKDGVSKIYGVMEKTLEGEPQEISDCTFFGMSNCKINTQLKTVPIIVHEHVVGIYVIIRDLTEKLQNTEKIHYMAMHDHLTGLWNRKALMEHMQNEIINSKKINRNFAILYMDIDRFKYFNDTLGHQAGDLLLKETADRLLNLKATSFRVYRLGGDEFVVLLAEREKWEVQKFAQSILDLFHVPYNINSQDYYVTPSIGISLFPTDGHDTETLIKNADSALLQVKEKGKGHFRFYRSDMNEAFPNYILMESHLRKAIDMNEFIMHYQPQVHLKTGKIKTFEALLRWQNRKFGNVPPGQFIPLAEETGLIIPIGEWVIHSVCQQLANWREKGHQDIRIAVNISPKQFLQSNLPEVIQQALIDNQLPASSLEIEITEGAMEDTRAALSMLQRLKELGVIISVDDFGTGYSSLNYLKSFPIDILKIDQSFVREIQINEKDAAITKTIIHLAHNLGMEVIAEGVEEKDQVQFLVSVECQKAQGYYFSRPVTAEEIEQKVLYA</sequence>
<dbReference type="PROSITE" id="PS50887">
    <property type="entry name" value="GGDEF"/>
    <property type="match status" value="1"/>
</dbReference>
<dbReference type="InterPro" id="IPR013767">
    <property type="entry name" value="PAS_fold"/>
</dbReference>
<dbReference type="Gene3D" id="3.30.70.270">
    <property type="match status" value="1"/>
</dbReference>
<dbReference type="InterPro" id="IPR029787">
    <property type="entry name" value="Nucleotide_cyclase"/>
</dbReference>
<evidence type="ECO:0000313" key="5">
    <source>
        <dbReference type="EMBL" id="MDH5160993.1"/>
    </source>
</evidence>
<dbReference type="PANTHER" id="PTHR44757:SF2">
    <property type="entry name" value="BIOFILM ARCHITECTURE MAINTENANCE PROTEIN MBAA"/>
    <property type="match status" value="1"/>
</dbReference>
<dbReference type="PROSITE" id="PS50883">
    <property type="entry name" value="EAL"/>
    <property type="match status" value="1"/>
</dbReference>
<dbReference type="InterPro" id="IPR052155">
    <property type="entry name" value="Biofilm_reg_signaling"/>
</dbReference>
<protein>
    <submittedName>
        <fullName evidence="5">EAL domain-containing protein</fullName>
    </submittedName>
</protein>
<dbReference type="InterPro" id="IPR000014">
    <property type="entry name" value="PAS"/>
</dbReference>
<dbReference type="SMART" id="SM00267">
    <property type="entry name" value="GGDEF"/>
    <property type="match status" value="1"/>
</dbReference>
<dbReference type="CDD" id="cd01949">
    <property type="entry name" value="GGDEF"/>
    <property type="match status" value="1"/>
</dbReference>